<evidence type="ECO:0000256" key="1">
    <source>
        <dbReference type="SAM" id="MobiDB-lite"/>
    </source>
</evidence>
<accession>A0ABY9R2X6</accession>
<evidence type="ECO:0000313" key="2">
    <source>
        <dbReference type="EMBL" id="WMW65957.1"/>
    </source>
</evidence>
<organism evidence="2 3">
    <name type="scientific">Nitratidesulfovibrio liaohensis</name>
    <dbReference type="NCBI Taxonomy" id="2604158"/>
    <lineage>
        <taxon>Bacteria</taxon>
        <taxon>Pseudomonadati</taxon>
        <taxon>Thermodesulfobacteriota</taxon>
        <taxon>Desulfovibrionia</taxon>
        <taxon>Desulfovibrionales</taxon>
        <taxon>Desulfovibrionaceae</taxon>
        <taxon>Nitratidesulfovibrio</taxon>
    </lineage>
</organism>
<keyword evidence="3" id="KW-1185">Reference proteome</keyword>
<feature type="compositionally biased region" description="Polar residues" evidence="1">
    <location>
        <begin position="30"/>
        <end position="40"/>
    </location>
</feature>
<sequence length="231" mass="24567">MAIDGIFNNLGSMMVVHRTTGQDADAGRSASGSEQAQTADGNLARLTDSASLSALHPKLRSTLEDISERGGNVLETLEQNVADLQEGFLDTLSDRLDAAGVSLDEKLTLTQGDEGALSVLGNHPDKARIEQALADAPELSSAFGELASAVGTYPRHPQPAPGGYHARWRCRLRRGGRGNGRHRRDGIFRLSGQPERGHVALLLRQKHLAALPCELPGCASMGMRPGRPAPP</sequence>
<protein>
    <submittedName>
        <fullName evidence="2">Uncharacterized protein</fullName>
    </submittedName>
</protein>
<name>A0ABY9R2X6_9BACT</name>
<dbReference type="RefSeq" id="WP_309541892.1">
    <property type="nucleotide sequence ID" value="NZ_CP133659.1"/>
</dbReference>
<dbReference type="EMBL" id="CP133659">
    <property type="protein sequence ID" value="WMW65957.1"/>
    <property type="molecule type" value="Genomic_DNA"/>
</dbReference>
<dbReference type="Proteomes" id="UP001180616">
    <property type="component" value="Chromosome"/>
</dbReference>
<evidence type="ECO:0000313" key="3">
    <source>
        <dbReference type="Proteomes" id="UP001180616"/>
    </source>
</evidence>
<feature type="region of interest" description="Disordered" evidence="1">
    <location>
        <begin position="21"/>
        <end position="40"/>
    </location>
</feature>
<reference evidence="2" key="1">
    <citation type="submission" date="2023-09" db="EMBL/GenBank/DDBJ databases">
        <authorList>
            <consortium name="CW5 consortium"/>
            <person name="Lu C.-W."/>
        </authorList>
    </citation>
    <scope>NUCLEOTIDE SEQUENCE</scope>
    <source>
        <strain evidence="2">KPS</strain>
    </source>
</reference>
<proteinExistence type="predicted"/>
<gene>
    <name evidence="2" type="ORF">KPS_000492</name>
</gene>